<dbReference type="eggNOG" id="KOG0017">
    <property type="taxonomic scope" value="Eukaryota"/>
</dbReference>
<dbReference type="HOGENOM" id="CLU_000384_29_0_1"/>
<dbReference type="InterPro" id="IPR041588">
    <property type="entry name" value="Integrase_H2C2"/>
</dbReference>
<reference evidence="3" key="1">
    <citation type="journal article" date="2012" name="Science">
        <title>The Paleozoic origin of enzymatic lignin decomposition reconstructed from 31 fungal genomes.</title>
        <authorList>
            <person name="Floudas D."/>
            <person name="Binder M."/>
            <person name="Riley R."/>
            <person name="Barry K."/>
            <person name="Blanchette R.A."/>
            <person name="Henrissat B."/>
            <person name="Martinez A.T."/>
            <person name="Otillar R."/>
            <person name="Spatafora J.W."/>
            <person name="Yadav J.S."/>
            <person name="Aerts A."/>
            <person name="Benoit I."/>
            <person name="Boyd A."/>
            <person name="Carlson A."/>
            <person name="Copeland A."/>
            <person name="Coutinho P.M."/>
            <person name="de Vries R.P."/>
            <person name="Ferreira P."/>
            <person name="Findley K."/>
            <person name="Foster B."/>
            <person name="Gaskell J."/>
            <person name="Glotzer D."/>
            <person name="Gorecki P."/>
            <person name="Heitman J."/>
            <person name="Hesse C."/>
            <person name="Hori C."/>
            <person name="Igarashi K."/>
            <person name="Jurgens J.A."/>
            <person name="Kallen N."/>
            <person name="Kersten P."/>
            <person name="Kohler A."/>
            <person name="Kuees U."/>
            <person name="Kumar T.K.A."/>
            <person name="Kuo A."/>
            <person name="LaButti K."/>
            <person name="Larrondo L.F."/>
            <person name="Lindquist E."/>
            <person name="Ling A."/>
            <person name="Lombard V."/>
            <person name="Lucas S."/>
            <person name="Lundell T."/>
            <person name="Martin R."/>
            <person name="McLaughlin D.J."/>
            <person name="Morgenstern I."/>
            <person name="Morin E."/>
            <person name="Murat C."/>
            <person name="Nagy L.G."/>
            <person name="Nolan M."/>
            <person name="Ohm R.A."/>
            <person name="Patyshakuliyeva A."/>
            <person name="Rokas A."/>
            <person name="Ruiz-Duenas F.J."/>
            <person name="Sabat G."/>
            <person name="Salamov A."/>
            <person name="Samejima M."/>
            <person name="Schmutz J."/>
            <person name="Slot J.C."/>
            <person name="St John F."/>
            <person name="Stenlid J."/>
            <person name="Sun H."/>
            <person name="Sun S."/>
            <person name="Syed K."/>
            <person name="Tsang A."/>
            <person name="Wiebenga A."/>
            <person name="Young D."/>
            <person name="Pisabarro A."/>
            <person name="Eastwood D.C."/>
            <person name="Martin F."/>
            <person name="Cullen D."/>
            <person name="Grigoriev I.V."/>
            <person name="Hibbett D.S."/>
        </authorList>
    </citation>
    <scope>NUCLEOTIDE SEQUENCE [LARGE SCALE GENOMIC DNA]</scope>
    <source>
        <strain evidence="3">HHB-11173 SS5</strain>
    </source>
</reference>
<dbReference type="OrthoDB" id="446925at2759"/>
<dbReference type="Pfam" id="PF17921">
    <property type="entry name" value="Integrase_H2C2"/>
    <property type="match status" value="1"/>
</dbReference>
<dbReference type="OMA" id="VDIMLMP"/>
<organism evidence="2 3">
    <name type="scientific">Punctularia strigosozonata (strain HHB-11173)</name>
    <name type="common">White-rot fungus</name>
    <dbReference type="NCBI Taxonomy" id="741275"/>
    <lineage>
        <taxon>Eukaryota</taxon>
        <taxon>Fungi</taxon>
        <taxon>Dikarya</taxon>
        <taxon>Basidiomycota</taxon>
        <taxon>Agaricomycotina</taxon>
        <taxon>Agaricomycetes</taxon>
        <taxon>Corticiales</taxon>
        <taxon>Punctulariaceae</taxon>
        <taxon>Punctularia</taxon>
    </lineage>
</organism>
<feature type="domain" description="Integrase zinc-binding" evidence="1">
    <location>
        <begin position="7"/>
        <end position="59"/>
    </location>
</feature>
<dbReference type="RefSeq" id="XP_007389418.1">
    <property type="nucleotide sequence ID" value="XM_007389356.1"/>
</dbReference>
<dbReference type="EMBL" id="JH687616">
    <property type="protein sequence ID" value="EIN03354.1"/>
    <property type="molecule type" value="Genomic_DNA"/>
</dbReference>
<evidence type="ECO:0000259" key="1">
    <source>
        <dbReference type="Pfam" id="PF17921"/>
    </source>
</evidence>
<accession>R7S0H6</accession>
<protein>
    <recommendedName>
        <fullName evidence="1">Integrase zinc-binding domain-containing protein</fullName>
    </recommendedName>
</protein>
<dbReference type="PANTHER" id="PTHR47266">
    <property type="entry name" value="ENDONUCLEASE-RELATED"/>
    <property type="match status" value="1"/>
</dbReference>
<proteinExistence type="predicted"/>
<dbReference type="Gene3D" id="1.10.340.70">
    <property type="match status" value="1"/>
</dbReference>
<dbReference type="GeneID" id="18881844"/>
<feature type="non-terminal residue" evidence="2">
    <location>
        <position position="1"/>
    </location>
</feature>
<feature type="non-terminal residue" evidence="2">
    <location>
        <position position="121"/>
    </location>
</feature>
<sequence>VIYDQLTRQRILWEAHESLGHRGVEAVFQAIKLRFYWPGLYQDVQHHVQSCHQCQIRSTKKVEVPLAIRVPTTIFTRVYLDIMFMPPAQGYKFIVAARDDLTQAAEGRALRRADASSIRKF</sequence>
<dbReference type="AlphaFoldDB" id="R7S0H6"/>
<evidence type="ECO:0000313" key="2">
    <source>
        <dbReference type="EMBL" id="EIN03354.1"/>
    </source>
</evidence>
<name>R7S0H6_PUNST</name>
<dbReference type="KEGG" id="psq:PUNSTDRAFT_18035"/>
<dbReference type="Proteomes" id="UP000054196">
    <property type="component" value="Unassembled WGS sequence"/>
</dbReference>
<gene>
    <name evidence="2" type="ORF">PUNSTDRAFT_18035</name>
</gene>
<dbReference type="FunFam" id="1.10.340.70:FF:000001">
    <property type="entry name" value="Retrovirus-related Pol polyprotein from transposon gypsy-like Protein"/>
    <property type="match status" value="1"/>
</dbReference>
<evidence type="ECO:0000313" key="3">
    <source>
        <dbReference type="Proteomes" id="UP000054196"/>
    </source>
</evidence>
<keyword evidence="3" id="KW-1185">Reference proteome</keyword>
<dbReference type="InterPro" id="IPR052160">
    <property type="entry name" value="Gypsy_RT_Integrase-like"/>
</dbReference>